<sequence length="68" mass="7317">MASAGTSYWSDFSLGQNVYVGDDQSITARVTGITFRDGGQEIEVAWMVNGALSRVWVPPGMLKPAPRA</sequence>
<organism evidence="1 2">
    <name type="scientific">Methylorubrum populi (strain ATCC BAA-705 / NCIMB 13946 / BJ001)</name>
    <name type="common">Methylobacterium populi</name>
    <dbReference type="NCBI Taxonomy" id="441620"/>
    <lineage>
        <taxon>Bacteria</taxon>
        <taxon>Pseudomonadati</taxon>
        <taxon>Pseudomonadota</taxon>
        <taxon>Alphaproteobacteria</taxon>
        <taxon>Hyphomicrobiales</taxon>
        <taxon>Methylobacteriaceae</taxon>
        <taxon>Methylorubrum</taxon>
    </lineage>
</organism>
<gene>
    <name evidence="1" type="ordered locus">Mpop_1347</name>
</gene>
<evidence type="ECO:0000313" key="1">
    <source>
        <dbReference type="EMBL" id="ACB79517.1"/>
    </source>
</evidence>
<dbReference type="HOGENOM" id="CLU_2789183_0_0_5"/>
<dbReference type="AlphaFoldDB" id="B1ZDH4"/>
<dbReference type="RefSeq" id="WP_012453266.1">
    <property type="nucleotide sequence ID" value="NC_010725.1"/>
</dbReference>
<dbReference type="KEGG" id="mpo:Mpop_1347"/>
<protein>
    <submittedName>
        <fullName evidence="1">Uncharacterized protein</fullName>
    </submittedName>
</protein>
<name>B1ZDH4_METPB</name>
<dbReference type="Proteomes" id="UP000007136">
    <property type="component" value="Chromosome"/>
</dbReference>
<proteinExistence type="predicted"/>
<evidence type="ECO:0000313" key="2">
    <source>
        <dbReference type="Proteomes" id="UP000007136"/>
    </source>
</evidence>
<reference evidence="1" key="1">
    <citation type="submission" date="2008-04" db="EMBL/GenBank/DDBJ databases">
        <title>Complete sequence of chromosome of Methylobacterium populi BJ001.</title>
        <authorList>
            <consortium name="US DOE Joint Genome Institute"/>
            <person name="Copeland A."/>
            <person name="Lucas S."/>
            <person name="Lapidus A."/>
            <person name="Glavina del Rio T."/>
            <person name="Dalin E."/>
            <person name="Tice H."/>
            <person name="Bruce D."/>
            <person name="Goodwin L."/>
            <person name="Pitluck S."/>
            <person name="Chertkov O."/>
            <person name="Brettin T."/>
            <person name="Detter J.C."/>
            <person name="Han C."/>
            <person name="Kuske C.R."/>
            <person name="Schmutz J."/>
            <person name="Larimer F."/>
            <person name="Land M."/>
            <person name="Hauser L."/>
            <person name="Kyrpides N."/>
            <person name="Mikhailova N."/>
            <person name="Marx C."/>
            <person name="Richardson P."/>
        </authorList>
    </citation>
    <scope>NUCLEOTIDE SEQUENCE [LARGE SCALE GENOMIC DNA]</scope>
    <source>
        <strain evidence="1">BJ001</strain>
    </source>
</reference>
<dbReference type="EMBL" id="CP001029">
    <property type="protein sequence ID" value="ACB79517.1"/>
    <property type="molecule type" value="Genomic_DNA"/>
</dbReference>
<accession>B1ZDH4</accession>